<reference key="1">
    <citation type="submission" date="2010-11" db="EMBL/GenBank/DDBJ databases">
        <title>The complete genome of Leadbetterella byssophila DSM 17132.</title>
        <authorList>
            <consortium name="US DOE Joint Genome Institute (JGI-PGF)"/>
            <person name="Lucas S."/>
            <person name="Copeland A."/>
            <person name="Lapidus A."/>
            <person name="Glavina del Rio T."/>
            <person name="Dalin E."/>
            <person name="Tice H."/>
            <person name="Bruce D."/>
            <person name="Goodwin L."/>
            <person name="Pitluck S."/>
            <person name="Kyrpides N."/>
            <person name="Mavromatis K."/>
            <person name="Ivanova N."/>
            <person name="Teshima H."/>
            <person name="Brettin T."/>
            <person name="Detter J.C."/>
            <person name="Han C."/>
            <person name="Tapia R."/>
            <person name="Land M."/>
            <person name="Hauser L."/>
            <person name="Markowitz V."/>
            <person name="Cheng J.-F."/>
            <person name="Hugenholtz P."/>
            <person name="Woyke T."/>
            <person name="Wu D."/>
            <person name="Tindall B."/>
            <person name="Pomrenke H.G."/>
            <person name="Brambilla E."/>
            <person name="Klenk H.-P."/>
            <person name="Eisen J.A."/>
        </authorList>
    </citation>
    <scope>NUCLEOTIDE SEQUENCE [LARGE SCALE GENOMIC DNA]</scope>
    <source>
        <strain>DSM 17132</strain>
    </source>
</reference>
<proteinExistence type="predicted"/>
<dbReference type="HOGENOM" id="CLU_786982_0_0_10"/>
<keyword evidence="3" id="KW-1185">Reference proteome</keyword>
<keyword evidence="1" id="KW-0812">Transmembrane</keyword>
<dbReference type="eggNOG" id="COG1413">
    <property type="taxonomic scope" value="Bacteria"/>
</dbReference>
<organism evidence="2 3">
    <name type="scientific">Leadbetterella byssophila (strain DSM 17132 / JCM 16389 / KACC 11308 / NBRC 106382 / 4M15)</name>
    <dbReference type="NCBI Taxonomy" id="649349"/>
    <lineage>
        <taxon>Bacteria</taxon>
        <taxon>Pseudomonadati</taxon>
        <taxon>Bacteroidota</taxon>
        <taxon>Cytophagia</taxon>
        <taxon>Cytophagales</taxon>
        <taxon>Leadbetterellaceae</taxon>
        <taxon>Leadbetterella</taxon>
    </lineage>
</organism>
<dbReference type="SUPFAM" id="SSF48371">
    <property type="entry name" value="ARM repeat"/>
    <property type="match status" value="1"/>
</dbReference>
<reference evidence="2 3" key="2">
    <citation type="journal article" date="2011" name="Stand. Genomic Sci.">
        <title>Complete genome sequence of Leadbetterella byssophila type strain (4M15).</title>
        <authorList>
            <person name="Abt B."/>
            <person name="Teshima H."/>
            <person name="Lucas S."/>
            <person name="Lapidus A."/>
            <person name="Del Rio T.G."/>
            <person name="Nolan M."/>
            <person name="Tice H."/>
            <person name="Cheng J.F."/>
            <person name="Pitluck S."/>
            <person name="Liolios K."/>
            <person name="Pagani I."/>
            <person name="Ivanova N."/>
            <person name="Mavromatis K."/>
            <person name="Pati A."/>
            <person name="Tapia R."/>
            <person name="Han C."/>
            <person name="Goodwin L."/>
            <person name="Chen A."/>
            <person name="Palaniappan K."/>
            <person name="Land M."/>
            <person name="Hauser L."/>
            <person name="Chang Y.J."/>
            <person name="Jeffries C.D."/>
            <person name="Rohde M."/>
            <person name="Goker M."/>
            <person name="Tindall B.J."/>
            <person name="Detter J.C."/>
            <person name="Woyke T."/>
            <person name="Bristow J."/>
            <person name="Eisen J.A."/>
            <person name="Markowitz V."/>
            <person name="Hugenholtz P."/>
            <person name="Klenk H.P."/>
            <person name="Kyrpides N.C."/>
        </authorList>
    </citation>
    <scope>NUCLEOTIDE SEQUENCE [LARGE SCALE GENOMIC DNA]</scope>
    <source>
        <strain evidence="3">DSM 17132 / JCM 16389 / KACC 11308 / NBRC 106382 / 4M15</strain>
    </source>
</reference>
<dbReference type="InterPro" id="IPR011989">
    <property type="entry name" value="ARM-like"/>
</dbReference>
<keyword evidence="1" id="KW-1133">Transmembrane helix</keyword>
<gene>
    <name evidence="2" type="ordered locus">Lbys_0505</name>
</gene>
<dbReference type="Proteomes" id="UP000007435">
    <property type="component" value="Chromosome"/>
</dbReference>
<dbReference type="KEGG" id="lby:Lbys_0505"/>
<name>E4RXD4_LEAB4</name>
<keyword evidence="1" id="KW-0472">Membrane</keyword>
<dbReference type="Pfam" id="PF13646">
    <property type="entry name" value="HEAT_2"/>
    <property type="match status" value="1"/>
</dbReference>
<dbReference type="STRING" id="649349.Lbys_0505"/>
<dbReference type="RefSeq" id="WP_013407333.1">
    <property type="nucleotide sequence ID" value="NC_014655.1"/>
</dbReference>
<protein>
    <recommendedName>
        <fullName evidence="4">PBS lyase HEAT domain protein repeat-containing protein</fullName>
    </recommendedName>
</protein>
<evidence type="ECO:0000313" key="3">
    <source>
        <dbReference type="Proteomes" id="UP000007435"/>
    </source>
</evidence>
<evidence type="ECO:0008006" key="4">
    <source>
        <dbReference type="Google" id="ProtNLM"/>
    </source>
</evidence>
<dbReference type="AlphaFoldDB" id="E4RXD4"/>
<evidence type="ECO:0000313" key="2">
    <source>
        <dbReference type="EMBL" id="ADQ16279.1"/>
    </source>
</evidence>
<feature type="transmembrane region" description="Helical" evidence="1">
    <location>
        <begin position="12"/>
        <end position="33"/>
    </location>
</feature>
<dbReference type="InterPro" id="IPR016024">
    <property type="entry name" value="ARM-type_fold"/>
</dbReference>
<sequence length="350" mass="40161">MDIFTLRNLYIALIVVLALVLVLSVVVLAISFFKYNRIINRKRWRVKIDEIISKAIVTSEIEIDEVICESRPLRNQFLSALVDASRRFSGHAREEIAALFQAYDLKEEVLGKLKDRRTHWIAGGIQEAAVMELEDLVPTIHDLLSHPSPIVYQEAQFAIVSFQGFDGLDFLDDLSFPLSEWQNLRLLSIIKKIPENGEEKLRFWLKSPNPTVVIFVMRLIAKMQLLSLYDEVEAVEGEDRVKIQQVKTLEALENEKTVPSFMERFPDESEEVQKAILQALKYSRHPEAVHFLSLQLKNHEQGAIRMQAAEALHHLGKIDEMKALLTEGDPVLKQIIYHVLREKDASANDI</sequence>
<dbReference type="OrthoDB" id="1454284at2"/>
<evidence type="ECO:0000256" key="1">
    <source>
        <dbReference type="SAM" id="Phobius"/>
    </source>
</evidence>
<dbReference type="Gene3D" id="1.25.10.10">
    <property type="entry name" value="Leucine-rich Repeat Variant"/>
    <property type="match status" value="1"/>
</dbReference>
<dbReference type="EMBL" id="CP002305">
    <property type="protein sequence ID" value="ADQ16279.1"/>
    <property type="molecule type" value="Genomic_DNA"/>
</dbReference>
<accession>E4RXD4</accession>